<dbReference type="GO" id="GO:0005975">
    <property type="term" value="P:carbohydrate metabolic process"/>
    <property type="evidence" value="ECO:0007669"/>
    <property type="project" value="InterPro"/>
</dbReference>
<reference evidence="2" key="1">
    <citation type="submission" date="2021-01" db="EMBL/GenBank/DDBJ databases">
        <authorList>
            <person name="Corre E."/>
            <person name="Pelletier E."/>
            <person name="Niang G."/>
            <person name="Scheremetjew M."/>
            <person name="Finn R."/>
            <person name="Kale V."/>
            <person name="Holt S."/>
            <person name="Cochrane G."/>
            <person name="Meng A."/>
            <person name="Brown T."/>
            <person name="Cohen L."/>
        </authorList>
    </citation>
    <scope>NUCLEOTIDE SEQUENCE</scope>
    <source>
        <strain evidence="2">NIES-2562</strain>
    </source>
</reference>
<dbReference type="NCBIfam" id="TIGR01120">
    <property type="entry name" value="rpiB"/>
    <property type="match status" value="1"/>
</dbReference>
<evidence type="ECO:0000256" key="1">
    <source>
        <dbReference type="ARBA" id="ARBA00023235"/>
    </source>
</evidence>
<dbReference type="PIRSF" id="PIRSF005384">
    <property type="entry name" value="RpiB_LacA_B"/>
    <property type="match status" value="1"/>
</dbReference>
<dbReference type="InterPro" id="IPR004785">
    <property type="entry name" value="RpiB"/>
</dbReference>
<dbReference type="SUPFAM" id="SSF89623">
    <property type="entry name" value="Ribose/Galactose isomerase RpiB/AlsB"/>
    <property type="match status" value="1"/>
</dbReference>
<dbReference type="NCBIfam" id="TIGR00689">
    <property type="entry name" value="rpiB_lacA_lacB"/>
    <property type="match status" value="1"/>
</dbReference>
<dbReference type="NCBIfam" id="NF004051">
    <property type="entry name" value="PRK05571.1"/>
    <property type="match status" value="1"/>
</dbReference>
<evidence type="ECO:0008006" key="4">
    <source>
        <dbReference type="Google" id="ProtNLM"/>
    </source>
</evidence>
<dbReference type="PANTHER" id="PTHR30345">
    <property type="entry name" value="RIBOSE-5-PHOSPHATE ISOMERASE B"/>
    <property type="match status" value="1"/>
</dbReference>
<dbReference type="AlphaFoldDB" id="A0A7S3CY58"/>
<dbReference type="Pfam" id="PF02502">
    <property type="entry name" value="LacAB_rpiB"/>
    <property type="match status" value="1"/>
</dbReference>
<dbReference type="InterPro" id="IPR003500">
    <property type="entry name" value="RpiB_LacA_LacB"/>
</dbReference>
<name>A0A7S3CY58_9EUKA</name>
<dbReference type="PANTHER" id="PTHR30345:SF0">
    <property type="entry name" value="DNA DAMAGE-REPAIR_TOLERATION PROTEIN DRT102"/>
    <property type="match status" value="1"/>
</dbReference>
<dbReference type="EMBL" id="HBIB01005018">
    <property type="protein sequence ID" value="CAE0240819.1"/>
    <property type="molecule type" value="Transcribed_RNA"/>
</dbReference>
<dbReference type="EMBL" id="HBIB01005017">
    <property type="protein sequence ID" value="CAE0240818.1"/>
    <property type="molecule type" value="Transcribed_RNA"/>
</dbReference>
<evidence type="ECO:0000313" key="3">
    <source>
        <dbReference type="EMBL" id="CAE0240819.1"/>
    </source>
</evidence>
<proteinExistence type="predicted"/>
<organism evidence="2">
    <name type="scientific">Palpitomonas bilix</name>
    <dbReference type="NCBI Taxonomy" id="652834"/>
    <lineage>
        <taxon>Eukaryota</taxon>
        <taxon>Eukaryota incertae sedis</taxon>
    </lineage>
</organism>
<sequence>MAGAVTKRVVFIGSDHGGFALKQALVEHISKKGDVDVRDLGTNSDESVHYPRYGKEVGESVLKSADSLGIVVCGTGIGISIAANKVKGVRCALCHDITTSRLCRQHNNANVLAMGGRVIGVEVAKDMVDAFLSTPFEGGRHAHRIGLIADMEE</sequence>
<dbReference type="InterPro" id="IPR036569">
    <property type="entry name" value="RpiB_LacA_LacB_sf"/>
</dbReference>
<keyword evidence="1" id="KW-0413">Isomerase</keyword>
<dbReference type="GO" id="GO:0016853">
    <property type="term" value="F:isomerase activity"/>
    <property type="evidence" value="ECO:0007669"/>
    <property type="project" value="UniProtKB-KW"/>
</dbReference>
<dbReference type="Gene3D" id="3.40.1400.10">
    <property type="entry name" value="Sugar-phosphate isomerase, RpiB/LacA/LacB"/>
    <property type="match status" value="1"/>
</dbReference>
<evidence type="ECO:0000313" key="2">
    <source>
        <dbReference type="EMBL" id="CAE0240818.1"/>
    </source>
</evidence>
<accession>A0A7S3CY58</accession>
<protein>
    <recommendedName>
        <fullName evidence="4">Ribose-5-phosphate isomerase</fullName>
    </recommendedName>
</protein>
<gene>
    <name evidence="2" type="ORF">PBIL07802_LOCUS2978</name>
    <name evidence="3" type="ORF">PBIL07802_LOCUS2979</name>
</gene>